<sequence>GEGKLTPPHRGPGAHSGGARGPEGPCGERTPRLTAPGLRGGRTPRVTPGCKGGHRGCSTGEGNPE</sequence>
<proteinExistence type="predicted"/>
<accession>A0AAV7N7Z5</accession>
<dbReference type="EMBL" id="JANPWB010000013">
    <property type="protein sequence ID" value="KAJ1111569.1"/>
    <property type="molecule type" value="Genomic_DNA"/>
</dbReference>
<reference evidence="2" key="1">
    <citation type="journal article" date="2022" name="bioRxiv">
        <title>Sequencing and chromosome-scale assembly of the giantPleurodeles waltlgenome.</title>
        <authorList>
            <person name="Brown T."/>
            <person name="Elewa A."/>
            <person name="Iarovenko S."/>
            <person name="Subramanian E."/>
            <person name="Araus A.J."/>
            <person name="Petzold A."/>
            <person name="Susuki M."/>
            <person name="Suzuki K.-i.T."/>
            <person name="Hayashi T."/>
            <person name="Toyoda A."/>
            <person name="Oliveira C."/>
            <person name="Osipova E."/>
            <person name="Leigh N.D."/>
            <person name="Simon A."/>
            <person name="Yun M.H."/>
        </authorList>
    </citation>
    <scope>NUCLEOTIDE SEQUENCE</scope>
    <source>
        <strain evidence="2">20211129_DDA</strain>
        <tissue evidence="2">Liver</tissue>
    </source>
</reference>
<protein>
    <submittedName>
        <fullName evidence="2">Uncharacterized protein</fullName>
    </submittedName>
</protein>
<gene>
    <name evidence="2" type="ORF">NDU88_008891</name>
</gene>
<evidence type="ECO:0000313" key="2">
    <source>
        <dbReference type="EMBL" id="KAJ1111569.1"/>
    </source>
</evidence>
<feature type="non-terminal residue" evidence="2">
    <location>
        <position position="65"/>
    </location>
</feature>
<dbReference type="Proteomes" id="UP001066276">
    <property type="component" value="Chromosome 9"/>
</dbReference>
<feature type="non-terminal residue" evidence="2">
    <location>
        <position position="1"/>
    </location>
</feature>
<organism evidence="2 3">
    <name type="scientific">Pleurodeles waltl</name>
    <name type="common">Iberian ribbed newt</name>
    <dbReference type="NCBI Taxonomy" id="8319"/>
    <lineage>
        <taxon>Eukaryota</taxon>
        <taxon>Metazoa</taxon>
        <taxon>Chordata</taxon>
        <taxon>Craniata</taxon>
        <taxon>Vertebrata</taxon>
        <taxon>Euteleostomi</taxon>
        <taxon>Amphibia</taxon>
        <taxon>Batrachia</taxon>
        <taxon>Caudata</taxon>
        <taxon>Salamandroidea</taxon>
        <taxon>Salamandridae</taxon>
        <taxon>Pleurodelinae</taxon>
        <taxon>Pleurodeles</taxon>
    </lineage>
</organism>
<evidence type="ECO:0000256" key="1">
    <source>
        <dbReference type="SAM" id="MobiDB-lite"/>
    </source>
</evidence>
<evidence type="ECO:0000313" key="3">
    <source>
        <dbReference type="Proteomes" id="UP001066276"/>
    </source>
</evidence>
<comment type="caution">
    <text evidence="2">The sequence shown here is derived from an EMBL/GenBank/DDBJ whole genome shotgun (WGS) entry which is preliminary data.</text>
</comment>
<dbReference type="AlphaFoldDB" id="A0AAV7N7Z5"/>
<feature type="region of interest" description="Disordered" evidence="1">
    <location>
        <begin position="1"/>
        <end position="65"/>
    </location>
</feature>
<name>A0AAV7N7Z5_PLEWA</name>
<keyword evidence="3" id="KW-1185">Reference proteome</keyword>